<dbReference type="GO" id="GO:0005975">
    <property type="term" value="P:carbohydrate metabolic process"/>
    <property type="evidence" value="ECO:0007669"/>
    <property type="project" value="InterPro"/>
</dbReference>
<reference evidence="1" key="1">
    <citation type="journal article" date="2015" name="Genome Announc.">
        <title>Draft Genome Sequence of a Heterotrophic Facultative Anaerobic Thermophilic Bacterium, Ardenticatena maritima Strain 110ST.</title>
        <authorList>
            <person name="Kawaichi S."/>
            <person name="Yoshida T."/>
            <person name="Sako Y."/>
            <person name="Nakamura R."/>
        </authorList>
    </citation>
    <scope>NUCLEOTIDE SEQUENCE [LARGE SCALE GENOMIC DNA]</scope>
    <source>
        <strain evidence="1">110S</strain>
    </source>
</reference>
<proteinExistence type="predicted"/>
<dbReference type="GO" id="GO:0003824">
    <property type="term" value="F:catalytic activity"/>
    <property type="evidence" value="ECO:0007669"/>
    <property type="project" value="UniProtKB-ARBA"/>
</dbReference>
<dbReference type="EMBL" id="BBZA01000033">
    <property type="protein sequence ID" value="GAP62125.1"/>
    <property type="molecule type" value="Genomic_DNA"/>
</dbReference>
<dbReference type="InterPro" id="IPR037018">
    <property type="entry name" value="GH65_N"/>
</dbReference>
<dbReference type="Proteomes" id="UP000037784">
    <property type="component" value="Unassembled WGS sequence"/>
</dbReference>
<evidence type="ECO:0000313" key="4">
    <source>
        <dbReference type="Proteomes" id="UP000050502"/>
    </source>
</evidence>
<dbReference type="Gene3D" id="2.70.98.40">
    <property type="entry name" value="Glycoside hydrolase, family 65, N-terminal domain"/>
    <property type="match status" value="1"/>
</dbReference>
<sequence length="1060" mass="118956">MMNQAVSYTMTTYDRRPPFSSFLPGVAGVHGVPMWVFYVNRGQAIASFGVVNKDRAMLEFQPANKAYRLTPLVGFRTFLKLHNGEQTRCYEPFAPWSRGAEARTMHIGLNSLRLEEHHPALGLRIRVDYTTLTNLPLAGLVRRITLHNTGNRPLTIEWLDGLPQVVPFGADNGALKFISRTIEAWMQVEDHADGVPFYRLRASAEDVAEVREIVAGHFALATRFDADGAHPLPVLVDPERVFAWDDTLQQPIAFWEQPLDTLLASEQATVGKTPAALFATHCTLPPGEQTTLVAVFGHSDDRQALAGFVPQLRDAAFLDAQARAAHDLGDALTAPIATQSGDARFDGYVRQTFLDNLLRGGWPLVLPGGHVYHVYSRKHGDLERDYNDFVVAAEYYSQGNGNFRDVAQNRRMDVWFEPRVDDFNLRLFLSLIQTDGYNPLVIQGLTFHLAEDAIARLLAHTTAPDRLRPLLAEPFTPGRLLRALELHAVPLDMPPHDFMLLAVSQAEAQTQAAFGEGFWVDHWTYLLDLVESFAAIYPDRLTETLFAREVPFYNSPALVRPRRDRYVLTEKGVRQYHAVAHNDAEKARLLAEHGSWVRTQQGRGDLFTLRVVEKLLLLALLKFNSRDPLGMGVEMEAGKPGWYDALNGLPGLLGSSMPETYELLRLVRFLQNALAETDADLRLPEEADALLTATLAALDTPPDAGLARWDACNTARETYRERTRLGVSGRLVARSAAEWRAILDRWATDLEAGIARAQQWGGDLPVTYFAWDVTDYDVQTDADGAPRRDEQGRPYVWPRAMRPHPLPPFLEGAVRAMKVLSPDDARALHARMLGGPLWDAPLGMFKVNASLQNESYEIGRARAFPPGWLENESIWLHMHYKYLLELLKQGLYAEFFAIARTGLIPFRDPAQYGRSPFENSSFLVSTAHPDRTLHGRGFVARLSGATAEFLHMWTLMTAGPQPFVMTDDGLTLRLRPALPGWLFTDDGRFEFTFLGRIPVVLHNPARRDLFPGVPRRIVLHPRAQEGTDTARPIVIEAEDVPPPWAERVRQGEIARIECVF</sequence>
<dbReference type="AlphaFoldDB" id="A0A0M8K5J1"/>
<dbReference type="EMBL" id="LGKN01000005">
    <property type="protein sequence ID" value="KPL87651.1"/>
    <property type="molecule type" value="Genomic_DNA"/>
</dbReference>
<dbReference type="SUPFAM" id="SSF48208">
    <property type="entry name" value="Six-hairpin glycosidases"/>
    <property type="match status" value="1"/>
</dbReference>
<evidence type="ECO:0000313" key="2">
    <source>
        <dbReference type="EMBL" id="KPL87651.1"/>
    </source>
</evidence>
<keyword evidence="3" id="KW-1185">Reference proteome</keyword>
<gene>
    <name evidence="1" type="ORF">ARMA_0548</name>
    <name evidence="2" type="ORF">SE16_08515</name>
</gene>
<evidence type="ECO:0000313" key="3">
    <source>
        <dbReference type="Proteomes" id="UP000037784"/>
    </source>
</evidence>
<name>A0A0M8K5J1_9CHLR</name>
<evidence type="ECO:0000313" key="1">
    <source>
        <dbReference type="EMBL" id="GAP62125.1"/>
    </source>
</evidence>
<dbReference type="InterPro" id="IPR008928">
    <property type="entry name" value="6-hairpin_glycosidase_sf"/>
</dbReference>
<comment type="caution">
    <text evidence="1">The sequence shown here is derived from an EMBL/GenBank/DDBJ whole genome shotgun (WGS) entry which is preliminary data.</text>
</comment>
<reference evidence="3" key="3">
    <citation type="submission" date="2015-08" db="EMBL/GenBank/DDBJ databases">
        <title>Draft Genome Sequence of a Heterotrophic Facultative Anaerobic Bacterium Ardenticatena maritima Strain 110S.</title>
        <authorList>
            <person name="Kawaichi S."/>
            <person name="Yoshida T."/>
            <person name="Sako Y."/>
            <person name="Nakamura R."/>
        </authorList>
    </citation>
    <scope>NUCLEOTIDE SEQUENCE [LARGE SCALE GENOMIC DNA]</scope>
    <source>
        <strain evidence="3">110S</strain>
    </source>
</reference>
<organism evidence="1 3">
    <name type="scientific">Ardenticatena maritima</name>
    <dbReference type="NCBI Taxonomy" id="872965"/>
    <lineage>
        <taxon>Bacteria</taxon>
        <taxon>Bacillati</taxon>
        <taxon>Chloroflexota</taxon>
        <taxon>Ardenticatenia</taxon>
        <taxon>Ardenticatenales</taxon>
        <taxon>Ardenticatenaceae</taxon>
        <taxon>Ardenticatena</taxon>
    </lineage>
</organism>
<dbReference type="PATRIC" id="fig|872965.6.peg.1742"/>
<protein>
    <recommendedName>
        <fullName evidence="5">Cellobiose phosphorylase</fullName>
    </recommendedName>
</protein>
<dbReference type="Proteomes" id="UP000050502">
    <property type="component" value="Unassembled WGS sequence"/>
</dbReference>
<dbReference type="STRING" id="872965.SE16_08515"/>
<dbReference type="RefSeq" id="WP_161804526.1">
    <property type="nucleotide sequence ID" value="NZ_LGKN01000005.1"/>
</dbReference>
<reference evidence="2 4" key="2">
    <citation type="submission" date="2015-07" db="EMBL/GenBank/DDBJ databases">
        <title>Whole genome sequence of Ardenticatena maritima DSM 23922.</title>
        <authorList>
            <person name="Hemp J."/>
            <person name="Ward L.M."/>
            <person name="Pace L.A."/>
            <person name="Fischer W.W."/>
        </authorList>
    </citation>
    <scope>NUCLEOTIDE SEQUENCE [LARGE SCALE GENOMIC DNA]</scope>
    <source>
        <strain evidence="2 4">110S</strain>
    </source>
</reference>
<evidence type="ECO:0008006" key="5">
    <source>
        <dbReference type="Google" id="ProtNLM"/>
    </source>
</evidence>
<accession>A0A0M8K5J1</accession>